<gene>
    <name evidence="2" type="ORF">COR51_12145</name>
</gene>
<accession>A0ABX5DFC8</accession>
<reference evidence="2 3" key="1">
    <citation type="submission" date="2017-09" db="EMBL/GenBank/DDBJ databases">
        <authorList>
            <person name="Girard L."/>
            <person name="Lami R."/>
            <person name="Suzuki M."/>
            <person name="Baudart J."/>
        </authorList>
    </citation>
    <scope>NUCLEOTIDE SEQUENCE [LARGE SCALE GENOMIC DNA]</scope>
    <source>
        <strain evidence="2 3">17LN0615E</strain>
    </source>
</reference>
<protein>
    <recommendedName>
        <fullName evidence="1">Glycosyltransferase GT-D fold domain-containing protein</fullName>
    </recommendedName>
</protein>
<evidence type="ECO:0000313" key="3">
    <source>
        <dbReference type="Proteomes" id="UP000238163"/>
    </source>
</evidence>
<dbReference type="Proteomes" id="UP000238163">
    <property type="component" value="Unassembled WGS sequence"/>
</dbReference>
<keyword evidence="3" id="KW-1185">Reference proteome</keyword>
<reference evidence="2 3" key="2">
    <citation type="submission" date="2018-03" db="EMBL/GenBank/DDBJ databases">
        <title>Genetic Diversity and Phenotypic Plasticity of AHL Mediated Quorum Sensing in Environmental Strains of Vibrio mediterranei.</title>
        <authorList>
            <person name="Lantoine F."/>
            <person name="Vouve F."/>
        </authorList>
    </citation>
    <scope>NUCLEOTIDE SEQUENCE [LARGE SCALE GENOMIC DNA]</scope>
    <source>
        <strain evidence="2 3">17LN0615E</strain>
    </source>
</reference>
<evidence type="ECO:0000259" key="1">
    <source>
        <dbReference type="Pfam" id="PF08759"/>
    </source>
</evidence>
<dbReference type="EMBL" id="NWTN01000006">
    <property type="protein sequence ID" value="PRQ67321.1"/>
    <property type="molecule type" value="Genomic_DNA"/>
</dbReference>
<comment type="caution">
    <text evidence="2">The sequence shown here is derived from an EMBL/GenBank/DDBJ whole genome shotgun (WGS) entry which is preliminary data.</text>
</comment>
<dbReference type="InterPro" id="IPR014869">
    <property type="entry name" value="GT-D"/>
</dbReference>
<dbReference type="Pfam" id="PF08759">
    <property type="entry name" value="GT-D"/>
    <property type="match status" value="1"/>
</dbReference>
<dbReference type="RefSeq" id="WP_096442932.1">
    <property type="nucleotide sequence ID" value="NZ_NWTN01000006.1"/>
</dbReference>
<feature type="domain" description="Glycosyltransferase GT-D fold" evidence="1">
    <location>
        <begin position="71"/>
        <end position="272"/>
    </location>
</feature>
<name>A0ABX5DFC8_9VIBR</name>
<evidence type="ECO:0000313" key="2">
    <source>
        <dbReference type="EMBL" id="PRQ67321.1"/>
    </source>
</evidence>
<organism evidence="2 3">
    <name type="scientific">Vibrio mediterranei</name>
    <dbReference type="NCBI Taxonomy" id="689"/>
    <lineage>
        <taxon>Bacteria</taxon>
        <taxon>Pseudomonadati</taxon>
        <taxon>Pseudomonadota</taxon>
        <taxon>Gammaproteobacteria</taxon>
        <taxon>Vibrionales</taxon>
        <taxon>Vibrionaceae</taxon>
        <taxon>Vibrio</taxon>
    </lineage>
</organism>
<proteinExistence type="predicted"/>
<sequence>MFWRKISVAGRFPLIRLKQFSESPRAVKNWLSKNTYYRFSKRNYSDLYSDFVFFDPNQTLDYLINNKCSLARFNDGEFDMILGFGIYPPDSDWSQKYSRKLSNEMINVLSSESDKILVAVTPPWYFLQSGHSDNKGDFIESMWIQIRAVLHGYLRVGRKYGDCRLFVPSCSPSFNWEKLRSYLSDKDVIIATGDTKAVENYKLGERNFYVECGKVNAFQKKDIIKSDILACIETNMLDVENVIVLASLGPTAGLLAYDLLDDGVTVWDTGHMFRYAARELK</sequence>